<dbReference type="SMART" id="SM00257">
    <property type="entry name" value="LysM"/>
    <property type="match status" value="2"/>
</dbReference>
<dbReference type="CDD" id="cd00118">
    <property type="entry name" value="LysM"/>
    <property type="match status" value="2"/>
</dbReference>
<dbReference type="InterPro" id="IPR018392">
    <property type="entry name" value="LysM"/>
</dbReference>
<dbReference type="EMBL" id="SOSA01000505">
    <property type="protein sequence ID" value="THC90583.1"/>
    <property type="molecule type" value="Genomic_DNA"/>
</dbReference>
<evidence type="ECO:0000256" key="5">
    <source>
        <dbReference type="ARBA" id="ARBA00023295"/>
    </source>
</evidence>
<evidence type="ECO:0000256" key="7">
    <source>
        <dbReference type="SAM" id="SignalP"/>
    </source>
</evidence>
<dbReference type="SUPFAM" id="SSF54556">
    <property type="entry name" value="Chitinase insertion domain"/>
    <property type="match status" value="1"/>
</dbReference>
<dbReference type="InterPro" id="IPR036861">
    <property type="entry name" value="Endochitinase-like_sf"/>
</dbReference>
<keyword evidence="3" id="KW-0147">Chitin-binding</keyword>
<comment type="caution">
    <text evidence="10">The sequence shown here is derived from an EMBL/GenBank/DDBJ whole genome shotgun (WGS) entry which is preliminary data.</text>
</comment>
<gene>
    <name evidence="10" type="ORF">EYZ11_009962</name>
</gene>
<name>A0A4S3J6K0_9EURO</name>
<dbReference type="GO" id="GO:0008843">
    <property type="term" value="F:endochitinase activity"/>
    <property type="evidence" value="ECO:0007669"/>
    <property type="project" value="UniProtKB-EC"/>
</dbReference>
<dbReference type="Gene3D" id="3.20.20.80">
    <property type="entry name" value="Glycosidases"/>
    <property type="match status" value="1"/>
</dbReference>
<feature type="domain" description="LysM" evidence="8">
    <location>
        <begin position="342"/>
        <end position="390"/>
    </location>
</feature>
<keyword evidence="4" id="KW-0843">Virulence</keyword>
<dbReference type="Pfam" id="PF01476">
    <property type="entry name" value="LysM"/>
    <property type="match status" value="2"/>
</dbReference>
<dbReference type="GO" id="GO:0008061">
    <property type="term" value="F:chitin binding"/>
    <property type="evidence" value="ECO:0007669"/>
    <property type="project" value="UniProtKB-KW"/>
</dbReference>
<keyword evidence="5" id="KW-0326">Glycosidase</keyword>
<keyword evidence="5" id="KW-0378">Hydrolase</keyword>
<keyword evidence="7" id="KW-0732">Signal</keyword>
<dbReference type="CDD" id="cd00035">
    <property type="entry name" value="ChtBD1"/>
    <property type="match status" value="1"/>
</dbReference>
<dbReference type="Proteomes" id="UP000308092">
    <property type="component" value="Unassembled WGS sequence"/>
</dbReference>
<dbReference type="GO" id="GO:0005975">
    <property type="term" value="P:carbohydrate metabolic process"/>
    <property type="evidence" value="ECO:0007669"/>
    <property type="project" value="InterPro"/>
</dbReference>
<evidence type="ECO:0000259" key="8">
    <source>
        <dbReference type="PROSITE" id="PS51782"/>
    </source>
</evidence>
<dbReference type="SUPFAM" id="SSF51445">
    <property type="entry name" value="(Trans)glycosidases"/>
    <property type="match status" value="1"/>
</dbReference>
<evidence type="ECO:0000256" key="6">
    <source>
        <dbReference type="SAM" id="MobiDB-lite"/>
    </source>
</evidence>
<organism evidence="10 11">
    <name type="scientific">Aspergillus tanneri</name>
    <dbReference type="NCBI Taxonomy" id="1220188"/>
    <lineage>
        <taxon>Eukaryota</taxon>
        <taxon>Fungi</taxon>
        <taxon>Dikarya</taxon>
        <taxon>Ascomycota</taxon>
        <taxon>Pezizomycotina</taxon>
        <taxon>Eurotiomycetes</taxon>
        <taxon>Eurotiomycetidae</taxon>
        <taxon>Eurotiales</taxon>
        <taxon>Aspergillaceae</taxon>
        <taxon>Aspergillus</taxon>
        <taxon>Aspergillus subgen. Circumdati</taxon>
    </lineage>
</organism>
<feature type="compositionally biased region" description="Low complexity" evidence="6">
    <location>
        <begin position="1230"/>
        <end position="1273"/>
    </location>
</feature>
<dbReference type="InterPro" id="IPR029070">
    <property type="entry name" value="Chitinase_insertion_sf"/>
</dbReference>
<feature type="compositionally biased region" description="Pro residues" evidence="6">
    <location>
        <begin position="1139"/>
        <end position="1149"/>
    </location>
</feature>
<sequence>MLQSFFLSLALSLFTFLSQASAGPTHDAWSRLWNPCPTDCSDSSAEWATYNELGRLAACNQTIRLQFSLYNPSSSIRACSVSSHSPSAKAAQAPASKKFESQEVSLELGWWNTPTSSSPVGAKAAVEEAQRALLTSSNNKSTTAFSYSGNSLVGLYAGHGVLHSDAATTVLQHFTQYLESQKTIARVLLQYCGVNSNKALGIVVDTTGDFSAVQRIMRDWNEAKCQTGFDGSKKLPNTALRLERPFAQTSSTTDHLARRNSHHGAHHVHSIHRRATCKTIQVASGDSCGSLAKECGITGAKFEEYNPDKKLCSTLSVGQYVCCTSGDLPDLTPKPEPDGTCASVLVEPGDICSTIAAANGISIEDLENFNKKTWGWAGCDRLQPKQRICLSKGNPAMPESIENAVCGPQVPGTKQPAKGTDLADLNPCPLKTCCNIWGQCGITDDFCTITESETGAPGTAANGTYGCISNCGTDIVNNDTPPDSFITIGYFEAWNFERECLNMDIAYFDTSAYSHLHFAFAEITEDYQVDVSAVQSQFDSLLNMGEVHRVLSFGGWSFSTEVDTFPIFREGVTDANRELFATNVVNFIVDNDLEGVDFDWEYPGAPDIPGIPAGDEGDGERYLQFLKLVREKLPDSKTLAIAAPASFWYLKGFPIAEISKVVDYIVYMTYDLHGQWDYGNQYSTSGCSEGDCLRSHVNLTETTSALSMITKAGVSSDKIIVGLASYGRSFKMTKAGCTGPMCRFVGPDSGAAKGECTDTAGYISDAEIYRILDEDDTAETFYDNSSDSNILVYRSTEWVAFMDEHTRTSRTGYYERLNMGGTTDWAVDLQAFGFSGGGNGGHGGGGGSLNQSIVYISPSIWTDGKDPAPVQCPAPCVLVLPDFPLSSTSVISRPPYVTTLDVAWPTAATLTTGGSTVTTTTVTRILQETTIKAPAVTVTSLPMANLNITVPIKGNSTITITPKPRFPAQTVTITNDPNPLGITGVSHPPVTRSVTLPPWPQGTVIYYPKDSVDNGEDHNNDDNDDDGDDDDDNDDDGDDDDSNDDDGNDDDDSNDDDGNDDDGNDDDDDDGDDDNNNDDDDIDLPPIPAITVKNGPGSPGCGADEDCGGLCSSPLDFCSCFICPGGGGAGDGGFSDPNDPNPPPRPPGDPVNNKGDGPDSSCTQTSTETNYWVSCESLGSTSTSCTTTSSMLAIGCDITATTTTTGEGVCSSFNPDEDQGDSNGRGSGGPPTTVPTVSATTTTTNNEPSTSSETTTTTKTSTTSSLPSTTAASGCTRVGGDGPSISLRCWNKCDPDTGSPVGGDWAENDPWCWIAESGSDSYATCLKQSDCPTDFECAKSWGCVVPLSGGCASQRVLGKTCWSSCNEKTGKRTNDKWEEGMPWCWVQNGAFASCDEDDNCSATTECAPDYWSHGGCDTNSKT</sequence>
<dbReference type="EC" id="3.2.1.14" evidence="2"/>
<evidence type="ECO:0000313" key="10">
    <source>
        <dbReference type="EMBL" id="THC90583.1"/>
    </source>
</evidence>
<dbReference type="InterPro" id="IPR053214">
    <property type="entry name" value="LysM12-like"/>
</dbReference>
<dbReference type="PROSITE" id="PS51782">
    <property type="entry name" value="LYSM"/>
    <property type="match status" value="2"/>
</dbReference>
<evidence type="ECO:0000313" key="11">
    <source>
        <dbReference type="Proteomes" id="UP000308092"/>
    </source>
</evidence>
<dbReference type="VEuPathDB" id="FungiDB:EYZ11_009962"/>
<feature type="compositionally biased region" description="Basic and acidic residues" evidence="6">
    <location>
        <begin position="1010"/>
        <end position="1021"/>
    </location>
</feature>
<feature type="region of interest" description="Disordered" evidence="6">
    <location>
        <begin position="1132"/>
        <end position="1166"/>
    </location>
</feature>
<feature type="compositionally biased region" description="Acidic residues" evidence="6">
    <location>
        <begin position="1022"/>
        <end position="1083"/>
    </location>
</feature>
<proteinExistence type="inferred from homology"/>
<feature type="region of interest" description="Disordered" evidence="6">
    <location>
        <begin position="974"/>
        <end position="1096"/>
    </location>
</feature>
<dbReference type="CDD" id="cd02878">
    <property type="entry name" value="GH18_zymocin_alpha"/>
    <property type="match status" value="1"/>
</dbReference>
<evidence type="ECO:0000256" key="1">
    <source>
        <dbReference type="ARBA" id="ARBA00008682"/>
    </source>
</evidence>
<dbReference type="STRING" id="1220188.A0A4S3J6K0"/>
<dbReference type="InterPro" id="IPR017853">
    <property type="entry name" value="GH"/>
</dbReference>
<accession>A0A4S3J6K0</accession>
<dbReference type="SMART" id="SM00636">
    <property type="entry name" value="Glyco_18"/>
    <property type="match status" value="1"/>
</dbReference>
<feature type="domain" description="LysM" evidence="8">
    <location>
        <begin position="278"/>
        <end position="323"/>
    </location>
</feature>
<evidence type="ECO:0000259" key="9">
    <source>
        <dbReference type="PROSITE" id="PS51910"/>
    </source>
</evidence>
<evidence type="ECO:0000256" key="2">
    <source>
        <dbReference type="ARBA" id="ARBA00012729"/>
    </source>
</evidence>
<dbReference type="PANTHER" id="PTHR47700">
    <property type="entry name" value="V CHITINASE, PUTATIVE (AFU_ORTHOLOGUE AFUA_6G13720)-RELATED"/>
    <property type="match status" value="1"/>
</dbReference>
<feature type="domain" description="GH18" evidence="9">
    <location>
        <begin position="485"/>
        <end position="845"/>
    </location>
</feature>
<protein>
    <recommendedName>
        <fullName evidence="2">chitinase</fullName>
        <ecNumber evidence="2">3.2.1.14</ecNumber>
    </recommendedName>
</protein>
<comment type="similarity">
    <text evidence="1">Belongs to the glycosyl hydrolase 18 family. Chitinase class V subfamily.</text>
</comment>
<dbReference type="SUPFAM" id="SSF57016">
    <property type="entry name" value="Plant lectins/antimicrobial peptides"/>
    <property type="match status" value="1"/>
</dbReference>
<dbReference type="Pfam" id="PF00704">
    <property type="entry name" value="Glyco_hydro_18"/>
    <property type="match status" value="1"/>
</dbReference>
<dbReference type="Gene3D" id="3.10.50.10">
    <property type="match status" value="1"/>
</dbReference>
<feature type="chain" id="PRO_5020852628" description="chitinase" evidence="7">
    <location>
        <begin position="23"/>
        <end position="1422"/>
    </location>
</feature>
<dbReference type="InterPro" id="IPR011583">
    <property type="entry name" value="Chitinase_II/V-like_cat"/>
</dbReference>
<keyword evidence="11" id="KW-1185">Reference proteome</keyword>
<evidence type="ECO:0000256" key="4">
    <source>
        <dbReference type="ARBA" id="ARBA00023026"/>
    </source>
</evidence>
<evidence type="ECO:0000256" key="3">
    <source>
        <dbReference type="ARBA" id="ARBA00022669"/>
    </source>
</evidence>
<dbReference type="InterPro" id="IPR001223">
    <property type="entry name" value="Glyco_hydro18_cat"/>
</dbReference>
<reference evidence="10 11" key="1">
    <citation type="submission" date="2019-03" db="EMBL/GenBank/DDBJ databases">
        <title>The genome sequence of a newly discovered highly antifungal drug resistant Aspergillus species, Aspergillus tanneri NIH 1004.</title>
        <authorList>
            <person name="Mounaud S."/>
            <person name="Singh I."/>
            <person name="Joardar V."/>
            <person name="Pakala S."/>
            <person name="Pakala S."/>
            <person name="Venepally P."/>
            <person name="Hoover J."/>
            <person name="Nierman W."/>
            <person name="Chung J."/>
            <person name="Losada L."/>
        </authorList>
    </citation>
    <scope>NUCLEOTIDE SEQUENCE [LARGE SCALE GENOMIC DNA]</scope>
    <source>
        <strain evidence="10 11">NIH1004</strain>
    </source>
</reference>
<dbReference type="SUPFAM" id="SSF54106">
    <property type="entry name" value="LysM domain"/>
    <property type="match status" value="2"/>
</dbReference>
<dbReference type="Gene3D" id="3.30.60.10">
    <property type="entry name" value="Endochitinase-like"/>
    <property type="match status" value="1"/>
</dbReference>
<feature type="region of interest" description="Disordered" evidence="6">
    <location>
        <begin position="1208"/>
        <end position="1277"/>
    </location>
</feature>
<feature type="signal peptide" evidence="7">
    <location>
        <begin position="1"/>
        <end position="22"/>
    </location>
</feature>
<dbReference type="PANTHER" id="PTHR47700:SF2">
    <property type="entry name" value="CHITINASE"/>
    <property type="match status" value="1"/>
</dbReference>
<dbReference type="Gene3D" id="3.10.350.10">
    <property type="entry name" value="LysM domain"/>
    <property type="match status" value="2"/>
</dbReference>
<dbReference type="InterPro" id="IPR036779">
    <property type="entry name" value="LysM_dom_sf"/>
</dbReference>
<dbReference type="PROSITE" id="PS51910">
    <property type="entry name" value="GH18_2"/>
    <property type="match status" value="1"/>
</dbReference>